<dbReference type="GO" id="GO:0034599">
    <property type="term" value="P:cellular response to oxidative stress"/>
    <property type="evidence" value="ECO:0007669"/>
    <property type="project" value="UniProtKB-ARBA"/>
</dbReference>
<dbReference type="GO" id="GO:0040020">
    <property type="term" value="P:regulation of meiotic nuclear division"/>
    <property type="evidence" value="ECO:0007669"/>
    <property type="project" value="UniProtKB-ARBA"/>
</dbReference>
<evidence type="ECO:0000256" key="6">
    <source>
        <dbReference type="ARBA" id="ARBA00022840"/>
    </source>
</evidence>
<dbReference type="InterPro" id="IPR000719">
    <property type="entry name" value="Prot_kinase_dom"/>
</dbReference>
<dbReference type="InterPro" id="IPR011009">
    <property type="entry name" value="Kinase-like_dom_sf"/>
</dbReference>
<keyword evidence="4 10" id="KW-0547">Nucleotide-binding</keyword>
<protein>
    <recommendedName>
        <fullName evidence="1">non-specific serine/threonine protein kinase</fullName>
        <ecNumber evidence="1">2.7.11.1</ecNumber>
    </recommendedName>
</protein>
<dbReference type="GO" id="GO:0005524">
    <property type="term" value="F:ATP binding"/>
    <property type="evidence" value="ECO:0007669"/>
    <property type="project" value="UniProtKB-UniRule"/>
</dbReference>
<dbReference type="EC" id="2.7.11.1" evidence="1"/>
<keyword evidence="3" id="KW-0808">Transferase</keyword>
<evidence type="ECO:0000256" key="1">
    <source>
        <dbReference type="ARBA" id="ARBA00012513"/>
    </source>
</evidence>
<evidence type="ECO:0000256" key="11">
    <source>
        <dbReference type="SAM" id="MobiDB-lite"/>
    </source>
</evidence>
<evidence type="ECO:0000259" key="12">
    <source>
        <dbReference type="PROSITE" id="PS50011"/>
    </source>
</evidence>
<dbReference type="EMBL" id="CP048993">
    <property type="protein sequence ID" value="QID81200.1"/>
    <property type="molecule type" value="Genomic_DNA"/>
</dbReference>
<feature type="region of interest" description="Disordered" evidence="11">
    <location>
        <begin position="1"/>
        <end position="55"/>
    </location>
</feature>
<feature type="compositionally biased region" description="Polar residues" evidence="11">
    <location>
        <begin position="31"/>
        <end position="55"/>
    </location>
</feature>
<keyword evidence="6 10" id="KW-0067">ATP-binding</keyword>
<dbReference type="Gene3D" id="1.10.510.10">
    <property type="entry name" value="Transferase(Phosphotransferase) domain 1"/>
    <property type="match status" value="1"/>
</dbReference>
<dbReference type="CDD" id="cd14096">
    <property type="entry name" value="STKc_RCK1-like"/>
    <property type="match status" value="1"/>
</dbReference>
<dbReference type="PANTHER" id="PTHR24347">
    <property type="entry name" value="SERINE/THREONINE-PROTEIN KINASE"/>
    <property type="match status" value="1"/>
</dbReference>
<feature type="region of interest" description="Disordered" evidence="11">
    <location>
        <begin position="99"/>
        <end position="127"/>
    </location>
</feature>
<dbReference type="AlphaFoldDB" id="A0A6C1DX44"/>
<organism evidence="13 14">
    <name type="scientific">Saccharomyces pastorianus</name>
    <name type="common">Lager yeast</name>
    <name type="synonym">Saccharomyces cerevisiae x Saccharomyces eubayanus</name>
    <dbReference type="NCBI Taxonomy" id="27292"/>
    <lineage>
        <taxon>Eukaryota</taxon>
        <taxon>Fungi</taxon>
        <taxon>Dikarya</taxon>
        <taxon>Ascomycota</taxon>
        <taxon>Saccharomycotina</taxon>
        <taxon>Saccharomycetes</taxon>
        <taxon>Saccharomycetales</taxon>
        <taxon>Saccharomycetaceae</taxon>
        <taxon>Saccharomyces</taxon>
    </lineage>
</organism>
<keyword evidence="2" id="KW-0723">Serine/threonine-protein kinase</keyword>
<comment type="catalytic activity">
    <reaction evidence="9">
        <text>L-seryl-[protein] + ATP = O-phospho-L-seryl-[protein] + ADP + H(+)</text>
        <dbReference type="Rhea" id="RHEA:17989"/>
        <dbReference type="Rhea" id="RHEA-COMP:9863"/>
        <dbReference type="Rhea" id="RHEA-COMP:11604"/>
        <dbReference type="ChEBI" id="CHEBI:15378"/>
        <dbReference type="ChEBI" id="CHEBI:29999"/>
        <dbReference type="ChEBI" id="CHEBI:30616"/>
        <dbReference type="ChEBI" id="CHEBI:83421"/>
        <dbReference type="ChEBI" id="CHEBI:456216"/>
        <dbReference type="EC" id="2.7.11.1"/>
    </reaction>
</comment>
<comment type="catalytic activity">
    <reaction evidence="8">
        <text>L-threonyl-[protein] + ATP = O-phospho-L-threonyl-[protein] + ADP + H(+)</text>
        <dbReference type="Rhea" id="RHEA:46608"/>
        <dbReference type="Rhea" id="RHEA-COMP:11060"/>
        <dbReference type="Rhea" id="RHEA-COMP:11605"/>
        <dbReference type="ChEBI" id="CHEBI:15378"/>
        <dbReference type="ChEBI" id="CHEBI:30013"/>
        <dbReference type="ChEBI" id="CHEBI:30616"/>
        <dbReference type="ChEBI" id="CHEBI:61977"/>
        <dbReference type="ChEBI" id="CHEBI:456216"/>
        <dbReference type="EC" id="2.7.11.1"/>
    </reaction>
</comment>
<dbReference type="InterPro" id="IPR008271">
    <property type="entry name" value="Ser/Thr_kinase_AS"/>
</dbReference>
<evidence type="ECO:0000256" key="7">
    <source>
        <dbReference type="ARBA" id="ARBA00022860"/>
    </source>
</evidence>
<keyword evidence="5 13" id="KW-0418">Kinase</keyword>
<keyword evidence="7" id="KW-0112">Calmodulin-binding</keyword>
<dbReference type="Proteomes" id="UP000501346">
    <property type="component" value="Chromosome ScXII"/>
</dbReference>
<keyword evidence="14" id="KW-1185">Reference proteome</keyword>
<gene>
    <name evidence="13" type="primary">RCK2_1</name>
    <name evidence="13" type="ORF">GRS66_003564</name>
</gene>
<dbReference type="SMART" id="SM00220">
    <property type="entry name" value="S_TKc"/>
    <property type="match status" value="1"/>
</dbReference>
<dbReference type="GO" id="GO:0005516">
    <property type="term" value="F:calmodulin binding"/>
    <property type="evidence" value="ECO:0007669"/>
    <property type="project" value="UniProtKB-KW"/>
</dbReference>
<dbReference type="PROSITE" id="PS00107">
    <property type="entry name" value="PROTEIN_KINASE_ATP"/>
    <property type="match status" value="1"/>
</dbReference>
<feature type="compositionally biased region" description="Basic and acidic residues" evidence="11">
    <location>
        <begin position="11"/>
        <end position="24"/>
    </location>
</feature>
<dbReference type="PROSITE" id="PS00108">
    <property type="entry name" value="PROTEIN_KINASE_ST"/>
    <property type="match status" value="1"/>
</dbReference>
<reference evidence="13 14" key="1">
    <citation type="journal article" date="2019" name="BMC Genomics">
        <title>Chromosome level assembly and comparative genome analysis confirm lager-brewing yeasts originated from a single hybridization.</title>
        <authorList>
            <person name="Salazar A.N."/>
            <person name="Gorter de Vries A.R."/>
            <person name="van den Broek M."/>
            <person name="Brouwers N."/>
            <person name="de la Torre Cortes P."/>
            <person name="Kuijpers N.G.A."/>
            <person name="Daran J.G."/>
            <person name="Abeel T."/>
        </authorList>
    </citation>
    <scope>NUCLEOTIDE SEQUENCE [LARGE SCALE GENOMIC DNA]</scope>
    <source>
        <strain evidence="13 14">CBS 1483</strain>
    </source>
</reference>
<evidence type="ECO:0000256" key="9">
    <source>
        <dbReference type="ARBA" id="ARBA00048679"/>
    </source>
</evidence>
<evidence type="ECO:0000256" key="3">
    <source>
        <dbReference type="ARBA" id="ARBA00022679"/>
    </source>
</evidence>
<dbReference type="OrthoDB" id="1738954at2759"/>
<dbReference type="FunFam" id="1.10.510.10:FF:000731">
    <property type="entry name" value="Serine/threonine-protein kinase RCK1"/>
    <property type="match status" value="1"/>
</dbReference>
<dbReference type="SUPFAM" id="SSF56112">
    <property type="entry name" value="Protein kinase-like (PK-like)"/>
    <property type="match status" value="1"/>
</dbReference>
<evidence type="ECO:0000256" key="2">
    <source>
        <dbReference type="ARBA" id="ARBA00022527"/>
    </source>
</evidence>
<dbReference type="Pfam" id="PF00069">
    <property type="entry name" value="Pkinase"/>
    <property type="match status" value="1"/>
</dbReference>
<evidence type="ECO:0000313" key="13">
    <source>
        <dbReference type="EMBL" id="QID81200.1"/>
    </source>
</evidence>
<feature type="domain" description="Protein kinase" evidence="12">
    <location>
        <begin position="163"/>
        <end position="478"/>
    </location>
</feature>
<dbReference type="SMR" id="A0A6C1DX44"/>
<feature type="binding site" evidence="10">
    <location>
        <position position="201"/>
    </location>
    <ligand>
        <name>ATP</name>
        <dbReference type="ChEBI" id="CHEBI:30616"/>
    </ligand>
</feature>
<evidence type="ECO:0000256" key="10">
    <source>
        <dbReference type="PROSITE-ProRule" id="PRU10141"/>
    </source>
</evidence>
<accession>A0A6C1DX44</accession>
<evidence type="ECO:0000256" key="4">
    <source>
        <dbReference type="ARBA" id="ARBA00022741"/>
    </source>
</evidence>
<evidence type="ECO:0000256" key="8">
    <source>
        <dbReference type="ARBA" id="ARBA00047899"/>
    </source>
</evidence>
<name>A0A6C1DX44_SACPS</name>
<proteinExistence type="predicted"/>
<evidence type="ECO:0000256" key="5">
    <source>
        <dbReference type="ARBA" id="ARBA00022777"/>
    </source>
</evidence>
<sequence length="610" mass="68062">MLKIKALFSKKKPDQADLSQESKKPFKGKTRSSGTNNKDVSQITSSPKKSFQDKNIVQYPSVVADDHHMKSLTDELVTTIDSDSSPSDNITTENVETVTSVPAIDVHESSEGQLSSDPLISDESLSEQSEIISDIQDDSTDDDNMEDEIPEKSFLEQKELIGYKLINKIGEGAFSKVFRAIPAKNSSNEFLTKNYKAVAIKVIKKADLSSINGDHRKKDKGKDSTKTSSRDQVLKEVALHKTVSAGCSQIVAFIDFQETDSYYYIIQELLTGGEIFGEIVRLTYFSEDLSRHVIKQLALAVKHMHSLGVVHRDIKPENLLFEPIEFTRSIKPKLRKSDDPQTKADEGIFTPGVGGGGIGIVKLADFGLSKQIFSKNTKTPCGTVGYTAPEVVKDEHYSMKVDMWGIGCVLYTMLCGFPPFYDEKIDTLTEKISRGEYTFLKPWWDEISAGAKNAVAKLLELEPSKRYDIDQFLDDPWLNTFDCLPKEGESSQKKAGTSERRHPHKKQFQLFQRDSSLLFSPAAVAMRDAFDIGNAVKRTEEDRMGTRGGLGSLAEDEELEDSYSGAQGDEQLEQNMFQLTLDTSTILQRRKKVQENDVGPTIPISATIRE</sequence>
<dbReference type="GO" id="GO:0004674">
    <property type="term" value="F:protein serine/threonine kinase activity"/>
    <property type="evidence" value="ECO:0007669"/>
    <property type="project" value="UniProtKB-KW"/>
</dbReference>
<dbReference type="PROSITE" id="PS50011">
    <property type="entry name" value="PROTEIN_KINASE_DOM"/>
    <property type="match status" value="1"/>
</dbReference>
<dbReference type="InterPro" id="IPR017441">
    <property type="entry name" value="Protein_kinase_ATP_BS"/>
</dbReference>
<evidence type="ECO:0000313" key="14">
    <source>
        <dbReference type="Proteomes" id="UP000501346"/>
    </source>
</evidence>
<feature type="region of interest" description="Disordered" evidence="11">
    <location>
        <begin position="541"/>
        <end position="564"/>
    </location>
</feature>